<dbReference type="EMBL" id="AJWZ01002874">
    <property type="protein sequence ID" value="EKC69767.1"/>
    <property type="molecule type" value="Genomic_DNA"/>
</dbReference>
<dbReference type="GO" id="GO:0004567">
    <property type="term" value="F:beta-mannosidase activity"/>
    <property type="evidence" value="ECO:0007669"/>
    <property type="project" value="TreeGrafter"/>
</dbReference>
<comment type="caution">
    <text evidence="2">The sequence shown here is derived from an EMBL/GenBank/DDBJ whole genome shotgun (WGS) entry which is preliminary data.</text>
</comment>
<dbReference type="GO" id="GO:0006516">
    <property type="term" value="P:glycoprotein catabolic process"/>
    <property type="evidence" value="ECO:0007669"/>
    <property type="project" value="TreeGrafter"/>
</dbReference>
<keyword evidence="1" id="KW-0378">Hydrolase</keyword>
<dbReference type="Gene3D" id="3.20.20.80">
    <property type="entry name" value="Glycosidases"/>
    <property type="match status" value="1"/>
</dbReference>
<dbReference type="PANTHER" id="PTHR43730:SF1">
    <property type="entry name" value="BETA-MANNOSIDASE"/>
    <property type="match status" value="1"/>
</dbReference>
<reference evidence="2" key="1">
    <citation type="journal article" date="2013" name="Environ. Microbiol.">
        <title>Microbiota from the distal guts of lean and obese adolescents exhibit partial functional redundancy besides clear differences in community structure.</title>
        <authorList>
            <person name="Ferrer M."/>
            <person name="Ruiz A."/>
            <person name="Lanza F."/>
            <person name="Haange S.B."/>
            <person name="Oberbach A."/>
            <person name="Till H."/>
            <person name="Bargiela R."/>
            <person name="Campoy C."/>
            <person name="Segura M.T."/>
            <person name="Richter M."/>
            <person name="von Bergen M."/>
            <person name="Seifert J."/>
            <person name="Suarez A."/>
        </authorList>
    </citation>
    <scope>NUCLEOTIDE SEQUENCE</scope>
</reference>
<dbReference type="PANTHER" id="PTHR43730">
    <property type="entry name" value="BETA-MANNOSIDASE"/>
    <property type="match status" value="1"/>
</dbReference>
<accession>K1T9A8</accession>
<keyword evidence="1" id="KW-0326">Glycosidase</keyword>
<gene>
    <name evidence="2" type="ORF">OBE_04246</name>
</gene>
<evidence type="ECO:0000313" key="2">
    <source>
        <dbReference type="EMBL" id="EKC69767.1"/>
    </source>
</evidence>
<protein>
    <submittedName>
        <fullName evidence="2">Beta-mannosidase</fullName>
    </submittedName>
</protein>
<organism evidence="2">
    <name type="scientific">human gut metagenome</name>
    <dbReference type="NCBI Taxonomy" id="408170"/>
    <lineage>
        <taxon>unclassified sequences</taxon>
        <taxon>metagenomes</taxon>
        <taxon>organismal metagenomes</taxon>
    </lineage>
</organism>
<evidence type="ECO:0000256" key="1">
    <source>
        <dbReference type="ARBA" id="ARBA00023295"/>
    </source>
</evidence>
<name>K1T9A8_9ZZZZ</name>
<dbReference type="AlphaFoldDB" id="K1T9A8"/>
<proteinExistence type="predicted"/>
<dbReference type="InterPro" id="IPR050887">
    <property type="entry name" value="Beta-mannosidase_GH2"/>
</dbReference>
<dbReference type="InterPro" id="IPR017853">
    <property type="entry name" value="GH"/>
</dbReference>
<sequence>MIRIWGGGYYESDEFYNLCDKKGILVWQDFQFACQAYPFFDNDFLDNVKEEVKYNVKRLCHHPSLAVWNGNNEIEDMHMAWVHMQKYVKWTEKFFYHILEPEIRKYDKNTPYTPGSPVGESHNVGVESDNVGDTHLWGVWHGLKPMNYYRKRMTRFCSEFGFESLPDMKAIEKFAKPSDYSLSSDVFKSQPKMCQRQ</sequence>
<dbReference type="SUPFAM" id="SSF51445">
    <property type="entry name" value="(Trans)glycosidases"/>
    <property type="match status" value="1"/>
</dbReference>